<gene>
    <name evidence="1" type="ORF">N656DRAFT_775829</name>
</gene>
<evidence type="ECO:0000313" key="2">
    <source>
        <dbReference type="Proteomes" id="UP001302812"/>
    </source>
</evidence>
<dbReference type="EMBL" id="MU853334">
    <property type="protein sequence ID" value="KAK4115848.1"/>
    <property type="molecule type" value="Genomic_DNA"/>
</dbReference>
<dbReference type="GeneID" id="89938637"/>
<protein>
    <submittedName>
        <fullName evidence="1">Uncharacterized protein</fullName>
    </submittedName>
</protein>
<dbReference type="AlphaFoldDB" id="A0AAN6TJX3"/>
<reference evidence="1" key="1">
    <citation type="journal article" date="2023" name="Mol. Phylogenet. Evol.">
        <title>Genome-scale phylogeny and comparative genomics of the fungal order Sordariales.</title>
        <authorList>
            <person name="Hensen N."/>
            <person name="Bonometti L."/>
            <person name="Westerberg I."/>
            <person name="Brannstrom I.O."/>
            <person name="Guillou S."/>
            <person name="Cros-Aarteil S."/>
            <person name="Calhoun S."/>
            <person name="Haridas S."/>
            <person name="Kuo A."/>
            <person name="Mondo S."/>
            <person name="Pangilinan J."/>
            <person name="Riley R."/>
            <person name="LaButti K."/>
            <person name="Andreopoulos B."/>
            <person name="Lipzen A."/>
            <person name="Chen C."/>
            <person name="Yan M."/>
            <person name="Daum C."/>
            <person name="Ng V."/>
            <person name="Clum A."/>
            <person name="Steindorff A."/>
            <person name="Ohm R.A."/>
            <person name="Martin F."/>
            <person name="Silar P."/>
            <person name="Natvig D.O."/>
            <person name="Lalanne C."/>
            <person name="Gautier V."/>
            <person name="Ament-Velasquez S.L."/>
            <person name="Kruys A."/>
            <person name="Hutchinson M.I."/>
            <person name="Powell A.J."/>
            <person name="Barry K."/>
            <person name="Miller A.N."/>
            <person name="Grigoriev I.V."/>
            <person name="Debuchy R."/>
            <person name="Gladieux P."/>
            <person name="Hiltunen Thoren M."/>
            <person name="Johannesson H."/>
        </authorList>
    </citation>
    <scope>NUCLEOTIDE SEQUENCE</scope>
    <source>
        <strain evidence="1">CBS 508.74</strain>
    </source>
</reference>
<dbReference type="RefSeq" id="XP_064673418.1">
    <property type="nucleotide sequence ID" value="XM_064814512.1"/>
</dbReference>
<evidence type="ECO:0000313" key="1">
    <source>
        <dbReference type="EMBL" id="KAK4115848.1"/>
    </source>
</evidence>
<comment type="caution">
    <text evidence="1">The sequence shown here is derived from an EMBL/GenBank/DDBJ whole genome shotgun (WGS) entry which is preliminary data.</text>
</comment>
<keyword evidence="2" id="KW-1185">Reference proteome</keyword>
<organism evidence="1 2">
    <name type="scientific">Canariomyces notabilis</name>
    <dbReference type="NCBI Taxonomy" id="2074819"/>
    <lineage>
        <taxon>Eukaryota</taxon>
        <taxon>Fungi</taxon>
        <taxon>Dikarya</taxon>
        <taxon>Ascomycota</taxon>
        <taxon>Pezizomycotina</taxon>
        <taxon>Sordariomycetes</taxon>
        <taxon>Sordariomycetidae</taxon>
        <taxon>Sordariales</taxon>
        <taxon>Chaetomiaceae</taxon>
        <taxon>Canariomyces</taxon>
    </lineage>
</organism>
<dbReference type="Proteomes" id="UP001302812">
    <property type="component" value="Unassembled WGS sequence"/>
</dbReference>
<accession>A0AAN6TJX3</accession>
<sequence>MSTFLDIWESSTRPCFKRQGIDRTFLLQILLLDCPVSDDASRAEGGKASTPYTITYV</sequence>
<proteinExistence type="predicted"/>
<reference evidence="1" key="2">
    <citation type="submission" date="2023-05" db="EMBL/GenBank/DDBJ databases">
        <authorList>
            <consortium name="Lawrence Berkeley National Laboratory"/>
            <person name="Steindorff A."/>
            <person name="Hensen N."/>
            <person name="Bonometti L."/>
            <person name="Westerberg I."/>
            <person name="Brannstrom I.O."/>
            <person name="Guillou S."/>
            <person name="Cros-Aarteil S."/>
            <person name="Calhoun S."/>
            <person name="Haridas S."/>
            <person name="Kuo A."/>
            <person name="Mondo S."/>
            <person name="Pangilinan J."/>
            <person name="Riley R."/>
            <person name="Labutti K."/>
            <person name="Andreopoulos B."/>
            <person name="Lipzen A."/>
            <person name="Chen C."/>
            <person name="Yanf M."/>
            <person name="Daum C."/>
            <person name="Ng V."/>
            <person name="Clum A."/>
            <person name="Ohm R."/>
            <person name="Martin F."/>
            <person name="Silar P."/>
            <person name="Natvig D."/>
            <person name="Lalanne C."/>
            <person name="Gautier V."/>
            <person name="Ament-Velasquez S.L."/>
            <person name="Kruys A."/>
            <person name="Hutchinson M.I."/>
            <person name="Powell A.J."/>
            <person name="Barry K."/>
            <person name="Miller A.N."/>
            <person name="Grigoriev I.V."/>
            <person name="Debuchy R."/>
            <person name="Gladieux P."/>
            <person name="Thoren M.H."/>
            <person name="Johannesson H."/>
        </authorList>
    </citation>
    <scope>NUCLEOTIDE SEQUENCE</scope>
    <source>
        <strain evidence="1">CBS 508.74</strain>
    </source>
</reference>
<name>A0AAN6TJX3_9PEZI</name>